<feature type="short sequence motif" description="GXGXXG" evidence="4">
    <location>
        <begin position="17"/>
        <end position="22"/>
    </location>
</feature>
<feature type="active site" description="Proton acceptor" evidence="4">
    <location>
        <position position="167"/>
    </location>
</feature>
<gene>
    <name evidence="6" type="ORF">INF26_06215</name>
</gene>
<dbReference type="Proteomes" id="UP001194273">
    <property type="component" value="Unassembled WGS sequence"/>
</dbReference>
<dbReference type="PANTHER" id="PTHR14226">
    <property type="entry name" value="NEUROPATHY TARGET ESTERASE/SWISS CHEESE D.MELANOGASTER"/>
    <property type="match status" value="1"/>
</dbReference>
<evidence type="ECO:0000256" key="2">
    <source>
        <dbReference type="ARBA" id="ARBA00022963"/>
    </source>
</evidence>
<name>A0ABR9QTP2_9ACTN</name>
<evidence type="ECO:0000313" key="7">
    <source>
        <dbReference type="Proteomes" id="UP001194273"/>
    </source>
</evidence>
<evidence type="ECO:0000313" key="6">
    <source>
        <dbReference type="EMBL" id="MBE5024448.1"/>
    </source>
</evidence>
<organism evidence="6 7">
    <name type="scientific">Thermophilibacter gallinarum</name>
    <dbReference type="NCBI Taxonomy" id="2779357"/>
    <lineage>
        <taxon>Bacteria</taxon>
        <taxon>Bacillati</taxon>
        <taxon>Actinomycetota</taxon>
        <taxon>Coriobacteriia</taxon>
        <taxon>Coriobacteriales</taxon>
        <taxon>Atopobiaceae</taxon>
        <taxon>Thermophilibacter</taxon>
    </lineage>
</organism>
<evidence type="ECO:0000256" key="3">
    <source>
        <dbReference type="ARBA" id="ARBA00023098"/>
    </source>
</evidence>
<feature type="short sequence motif" description="DGA/G" evidence="4">
    <location>
        <begin position="167"/>
        <end position="169"/>
    </location>
</feature>
<keyword evidence="2 4" id="KW-0442">Lipid degradation</keyword>
<keyword evidence="1 4" id="KW-0378">Hydrolase</keyword>
<dbReference type="SUPFAM" id="SSF52151">
    <property type="entry name" value="FabD/lysophospholipase-like"/>
    <property type="match status" value="1"/>
</dbReference>
<dbReference type="CDD" id="cd07208">
    <property type="entry name" value="Pat_hypo_Ecoli_yjju_like"/>
    <property type="match status" value="1"/>
</dbReference>
<dbReference type="InterPro" id="IPR037483">
    <property type="entry name" value="YjjU-like"/>
</dbReference>
<sequence>MSDEKNGTVAPALVLEGGGFRGMFTAGVLDVLQERGIYAFSGIWGVSAGAVNAANFRSRQIGRTMRDILAFRDDRRFMSLWSFATTGDIAGADFMYDEVQNRLDPCDVATFNASGTPLWVVVSDVTFGTPAYLPVRSFPDDIDRVRASASLPTVSRTVELDGHRYLDGGTTDSIPYAAALGLPGAAEVEGRPAAERALVVLTQDRGYVREQTGSSEQIALRSHRYDRYPYYLEALRTRAERYNAQRERLWELEEDGTCLVIAPEEPVAVGPSTRDGEALLSLYVAGRRQATERLTEIEAFLA</sequence>
<accession>A0ABR9QTP2</accession>
<dbReference type="InterPro" id="IPR016035">
    <property type="entry name" value="Acyl_Trfase/lysoPLipase"/>
</dbReference>
<feature type="domain" description="PNPLA" evidence="5">
    <location>
        <begin position="13"/>
        <end position="180"/>
    </location>
</feature>
<evidence type="ECO:0000256" key="4">
    <source>
        <dbReference type="PROSITE-ProRule" id="PRU01161"/>
    </source>
</evidence>
<keyword evidence="3 4" id="KW-0443">Lipid metabolism</keyword>
<proteinExistence type="predicted"/>
<protein>
    <submittedName>
        <fullName evidence="6">Patatin family protein</fullName>
    </submittedName>
</protein>
<evidence type="ECO:0000256" key="1">
    <source>
        <dbReference type="ARBA" id="ARBA00022801"/>
    </source>
</evidence>
<dbReference type="Pfam" id="PF01734">
    <property type="entry name" value="Patatin"/>
    <property type="match status" value="1"/>
</dbReference>
<dbReference type="PROSITE" id="PS51635">
    <property type="entry name" value="PNPLA"/>
    <property type="match status" value="1"/>
</dbReference>
<dbReference type="InterPro" id="IPR002641">
    <property type="entry name" value="PNPLA_dom"/>
</dbReference>
<feature type="active site" description="Nucleophile" evidence="4">
    <location>
        <position position="47"/>
    </location>
</feature>
<feature type="short sequence motif" description="GXSXG" evidence="4">
    <location>
        <begin position="45"/>
        <end position="49"/>
    </location>
</feature>
<evidence type="ECO:0000259" key="5">
    <source>
        <dbReference type="PROSITE" id="PS51635"/>
    </source>
</evidence>
<comment type="caution">
    <text evidence="6">The sequence shown here is derived from an EMBL/GenBank/DDBJ whole genome shotgun (WGS) entry which is preliminary data.</text>
</comment>
<reference evidence="6 7" key="1">
    <citation type="submission" date="2020-10" db="EMBL/GenBank/DDBJ databases">
        <title>ChiBAC.</title>
        <authorList>
            <person name="Zenner C."/>
            <person name="Hitch T.C.A."/>
            <person name="Clavel T."/>
        </authorList>
    </citation>
    <scope>NUCLEOTIDE SEQUENCE [LARGE SCALE GENOMIC DNA]</scope>
    <source>
        <strain evidence="6 7">DSM 107455</strain>
    </source>
</reference>
<dbReference type="Pfam" id="PF19890">
    <property type="entry name" value="DUF6363"/>
    <property type="match status" value="1"/>
</dbReference>
<keyword evidence="7" id="KW-1185">Reference proteome</keyword>
<dbReference type="PANTHER" id="PTHR14226:SF25">
    <property type="entry name" value="PHOSPHOESTERASE"/>
    <property type="match status" value="1"/>
</dbReference>
<dbReference type="EMBL" id="JADCJZ010000002">
    <property type="protein sequence ID" value="MBE5024448.1"/>
    <property type="molecule type" value="Genomic_DNA"/>
</dbReference>
<dbReference type="InterPro" id="IPR045943">
    <property type="entry name" value="DUF6363"/>
</dbReference>
<dbReference type="InterPro" id="IPR050301">
    <property type="entry name" value="NTE"/>
</dbReference>
<dbReference type="RefSeq" id="WP_193529944.1">
    <property type="nucleotide sequence ID" value="NZ_JADCJZ010000002.1"/>
</dbReference>
<dbReference type="Gene3D" id="3.40.1090.10">
    <property type="entry name" value="Cytosolic phospholipase A2 catalytic domain"/>
    <property type="match status" value="1"/>
</dbReference>